<reference evidence="2" key="2">
    <citation type="journal article" date="2024" name="Plant">
        <title>Genomic evolution and insights into agronomic trait innovations of Sesamum species.</title>
        <authorList>
            <person name="Miao H."/>
            <person name="Wang L."/>
            <person name="Qu L."/>
            <person name="Liu H."/>
            <person name="Sun Y."/>
            <person name="Le M."/>
            <person name="Wang Q."/>
            <person name="Wei S."/>
            <person name="Zheng Y."/>
            <person name="Lin W."/>
            <person name="Duan Y."/>
            <person name="Cao H."/>
            <person name="Xiong S."/>
            <person name="Wang X."/>
            <person name="Wei L."/>
            <person name="Li C."/>
            <person name="Ma Q."/>
            <person name="Ju M."/>
            <person name="Zhao R."/>
            <person name="Li G."/>
            <person name="Mu C."/>
            <person name="Tian Q."/>
            <person name="Mei H."/>
            <person name="Zhang T."/>
            <person name="Gao T."/>
            <person name="Zhang H."/>
        </authorList>
    </citation>
    <scope>NUCLEOTIDE SEQUENCE</scope>
    <source>
        <strain evidence="2">KEN1</strain>
    </source>
</reference>
<organism evidence="2">
    <name type="scientific">Sesamum latifolium</name>
    <dbReference type="NCBI Taxonomy" id="2727402"/>
    <lineage>
        <taxon>Eukaryota</taxon>
        <taxon>Viridiplantae</taxon>
        <taxon>Streptophyta</taxon>
        <taxon>Embryophyta</taxon>
        <taxon>Tracheophyta</taxon>
        <taxon>Spermatophyta</taxon>
        <taxon>Magnoliopsida</taxon>
        <taxon>eudicotyledons</taxon>
        <taxon>Gunneridae</taxon>
        <taxon>Pentapetalae</taxon>
        <taxon>asterids</taxon>
        <taxon>lamiids</taxon>
        <taxon>Lamiales</taxon>
        <taxon>Pedaliaceae</taxon>
        <taxon>Sesamum</taxon>
    </lineage>
</organism>
<sequence length="116" mass="13304">MSEEGVNERALEDFIIDLVALSNTSHSDPQRGKCEEEVSSRKRVSREVSERRKTKDLLVTSSTESYRVYRSSMREKDVGNLRSRFGISEDFLIRVPNSFECPICPQKVSCVSTWPN</sequence>
<dbReference type="EMBL" id="JACGWN010000001">
    <property type="protein sequence ID" value="KAL0463031.1"/>
    <property type="molecule type" value="Genomic_DNA"/>
</dbReference>
<name>A0AAW2YAV0_9LAMI</name>
<gene>
    <name evidence="2" type="ORF">Slati_0190700</name>
</gene>
<evidence type="ECO:0000256" key="1">
    <source>
        <dbReference type="SAM" id="MobiDB-lite"/>
    </source>
</evidence>
<comment type="caution">
    <text evidence="2">The sequence shown here is derived from an EMBL/GenBank/DDBJ whole genome shotgun (WGS) entry which is preliminary data.</text>
</comment>
<reference evidence="2" key="1">
    <citation type="submission" date="2020-06" db="EMBL/GenBank/DDBJ databases">
        <authorList>
            <person name="Li T."/>
            <person name="Hu X."/>
            <person name="Zhang T."/>
            <person name="Song X."/>
            <person name="Zhang H."/>
            <person name="Dai N."/>
            <person name="Sheng W."/>
            <person name="Hou X."/>
            <person name="Wei L."/>
        </authorList>
    </citation>
    <scope>NUCLEOTIDE SEQUENCE</scope>
    <source>
        <strain evidence="2">KEN1</strain>
        <tissue evidence="2">Leaf</tissue>
    </source>
</reference>
<feature type="region of interest" description="Disordered" evidence="1">
    <location>
        <begin position="24"/>
        <end position="49"/>
    </location>
</feature>
<evidence type="ECO:0000313" key="2">
    <source>
        <dbReference type="EMBL" id="KAL0463031.1"/>
    </source>
</evidence>
<protein>
    <submittedName>
        <fullName evidence="2">Uncharacterized protein</fullName>
    </submittedName>
</protein>
<dbReference type="AlphaFoldDB" id="A0AAW2YAV0"/>
<accession>A0AAW2YAV0</accession>
<feature type="compositionally biased region" description="Basic and acidic residues" evidence="1">
    <location>
        <begin position="28"/>
        <end position="49"/>
    </location>
</feature>
<proteinExistence type="predicted"/>